<feature type="domain" description="Flagellin C-terminal" evidence="5">
    <location>
        <begin position="508"/>
        <end position="584"/>
    </location>
</feature>
<evidence type="ECO:0000313" key="6">
    <source>
        <dbReference type="EMBL" id="QPD04856.1"/>
    </source>
</evidence>
<evidence type="ECO:0000256" key="1">
    <source>
        <dbReference type="ARBA" id="ARBA00005709"/>
    </source>
</evidence>
<dbReference type="SUPFAM" id="SSF64518">
    <property type="entry name" value="Phase 1 flagellin"/>
    <property type="match status" value="1"/>
</dbReference>
<dbReference type="Gene3D" id="1.20.1330.10">
    <property type="entry name" value="f41 fragment of flagellin, N-terminal domain"/>
    <property type="match status" value="2"/>
</dbReference>
<gene>
    <name evidence="6" type="ORF">Nkreftii_002630</name>
</gene>
<dbReference type="GO" id="GO:0005198">
    <property type="term" value="F:structural molecule activity"/>
    <property type="evidence" value="ECO:0007669"/>
    <property type="project" value="UniProtKB-UniRule"/>
</dbReference>
<dbReference type="InterPro" id="IPR046358">
    <property type="entry name" value="Flagellin_C"/>
</dbReference>
<organism evidence="6 7">
    <name type="scientific">Candidatus Nitrospira kreftii</name>
    <dbReference type="NCBI Taxonomy" id="2652173"/>
    <lineage>
        <taxon>Bacteria</taxon>
        <taxon>Pseudomonadati</taxon>
        <taxon>Nitrospirota</taxon>
        <taxon>Nitrospiria</taxon>
        <taxon>Nitrospirales</taxon>
        <taxon>Nitrospiraceae</taxon>
        <taxon>Nitrospira</taxon>
    </lineage>
</organism>
<evidence type="ECO:0000313" key="7">
    <source>
        <dbReference type="Proteomes" id="UP000593737"/>
    </source>
</evidence>
<dbReference type="Proteomes" id="UP000593737">
    <property type="component" value="Chromosome"/>
</dbReference>
<comment type="function">
    <text evidence="3">Flagellin is the subunit protein which polymerizes to form the filaments of bacterial flagella.</text>
</comment>
<dbReference type="Pfam" id="PF00700">
    <property type="entry name" value="Flagellin_C"/>
    <property type="match status" value="1"/>
</dbReference>
<keyword evidence="3" id="KW-0964">Secreted</keyword>
<dbReference type="GO" id="GO:0005576">
    <property type="term" value="C:extracellular region"/>
    <property type="evidence" value="ECO:0007669"/>
    <property type="project" value="UniProtKB-SubCell"/>
</dbReference>
<comment type="similarity">
    <text evidence="1 3">Belongs to the bacterial flagellin family.</text>
</comment>
<accession>A0A7S8FFH6</accession>
<dbReference type="InterPro" id="IPR001492">
    <property type="entry name" value="Flagellin"/>
</dbReference>
<dbReference type="InterPro" id="IPR001029">
    <property type="entry name" value="Flagellin_N"/>
</dbReference>
<proteinExistence type="inferred from homology"/>
<protein>
    <recommendedName>
        <fullName evidence="3">Flagellin</fullName>
    </recommendedName>
</protein>
<dbReference type="PANTHER" id="PTHR42792">
    <property type="entry name" value="FLAGELLIN"/>
    <property type="match status" value="1"/>
</dbReference>
<dbReference type="EMBL" id="CP047423">
    <property type="protein sequence ID" value="QPD04856.1"/>
    <property type="molecule type" value="Genomic_DNA"/>
</dbReference>
<evidence type="ECO:0000259" key="5">
    <source>
        <dbReference type="Pfam" id="PF00700"/>
    </source>
</evidence>
<comment type="subcellular location">
    <subcellularLocation>
        <location evidence="3">Secreted</location>
    </subcellularLocation>
    <subcellularLocation>
        <location evidence="3">Bacterial flagellum</location>
    </subcellularLocation>
</comment>
<dbReference type="PANTHER" id="PTHR42792:SF1">
    <property type="entry name" value="FLAGELLAR HOOK-ASSOCIATED PROTEIN 3"/>
    <property type="match status" value="1"/>
</dbReference>
<dbReference type="GO" id="GO:0009288">
    <property type="term" value="C:bacterial-type flagellum"/>
    <property type="evidence" value="ECO:0007669"/>
    <property type="project" value="UniProtKB-SubCell"/>
</dbReference>
<sequence>MRVTEQQVFGFLVNNYQRARSKALRLQEHLATGKQVLQPSDDPGRFHRIVGERTTLAKLEQRLRNISTATTRVDLADTSLQGTTTALSRIRQLAVQFASDTNGAAERVAGAHEVQGLLQHLLQLGNAEFDENQPVFGGTSRHGFAAGLAVSTPVTLTNAVADTLTVRIDGVTSGLVDLTSGTETLSGSEVAARIQSRINTDTALLAAGKSVSVTYENARLVVASNSTGSSAKVEVIGGSARTLLGFNGGSAADGTVTFAPTVVTQAASANSGGAIISQGQVHDANVASFDNYVVRFTGPTSYDVVNTSAPVRVTASVANVGRVGAIDTGVIDPQQVTLDTYEIQFTSPTQYSVVNTTTGSTLSTGNSYVFGGAIEFDGLRVVLSNGQPGSPVAGDRFTVALTPKTVLGGQAYTSGAPITFDGIQLTITNDTGSPTSGDLFHLVSQSRYAGDSTTHKIEVADGEVIPTNVLGHQAFSGPNVNLFETVQHLLAALRGNFKAGIVESLGDLDRALGQVSAAQAEVGALANRMEATSSALEDTKVLATNTLSSFEGIDLARTISDLTLQEYAIQAAGETLGRIFENSLLKHLR</sequence>
<dbReference type="KEGG" id="nkf:Nkreftii_002630"/>
<keyword evidence="6" id="KW-0969">Cilium</keyword>
<dbReference type="Pfam" id="PF00669">
    <property type="entry name" value="Flagellin_N"/>
    <property type="match status" value="1"/>
</dbReference>
<keyword evidence="6" id="KW-0966">Cell projection</keyword>
<evidence type="ECO:0000256" key="2">
    <source>
        <dbReference type="ARBA" id="ARBA00023143"/>
    </source>
</evidence>
<reference evidence="6 7" key="1">
    <citation type="journal article" date="2020" name="ISME J.">
        <title>Enrichment and physiological characterization of a novel comammox Nitrospira indicates ammonium inhibition of complete nitrification.</title>
        <authorList>
            <person name="Sakoula D."/>
            <person name="Koch H."/>
            <person name="Frank J."/>
            <person name="Jetten M.S.M."/>
            <person name="van Kessel M.A.H.J."/>
            <person name="Lucker S."/>
        </authorList>
    </citation>
    <scope>NUCLEOTIDE SEQUENCE [LARGE SCALE GENOMIC DNA]</scope>
    <source>
        <strain evidence="6">Comreactor17</strain>
    </source>
</reference>
<keyword evidence="2 3" id="KW-0975">Bacterial flagellum</keyword>
<evidence type="ECO:0000256" key="3">
    <source>
        <dbReference type="RuleBase" id="RU362073"/>
    </source>
</evidence>
<name>A0A7S8FFH6_9BACT</name>
<feature type="domain" description="Flagellin N-terminal" evidence="4">
    <location>
        <begin position="14"/>
        <end position="127"/>
    </location>
</feature>
<dbReference type="AlphaFoldDB" id="A0A7S8FFH6"/>
<evidence type="ECO:0000259" key="4">
    <source>
        <dbReference type="Pfam" id="PF00669"/>
    </source>
</evidence>
<keyword evidence="6" id="KW-0282">Flagellum</keyword>